<keyword evidence="2" id="KW-0812">Transmembrane</keyword>
<feature type="region of interest" description="Disordered" evidence="1">
    <location>
        <begin position="281"/>
        <end position="321"/>
    </location>
</feature>
<feature type="compositionally biased region" description="Low complexity" evidence="1">
    <location>
        <begin position="417"/>
        <end position="427"/>
    </location>
</feature>
<protein>
    <submittedName>
        <fullName evidence="3">Uncharacterized protein</fullName>
    </submittedName>
</protein>
<evidence type="ECO:0000256" key="2">
    <source>
        <dbReference type="SAM" id="Phobius"/>
    </source>
</evidence>
<feature type="region of interest" description="Disordered" evidence="1">
    <location>
        <begin position="85"/>
        <end position="129"/>
    </location>
</feature>
<keyword evidence="4" id="KW-1185">Reference proteome</keyword>
<feature type="region of interest" description="Disordered" evidence="1">
    <location>
        <begin position="516"/>
        <end position="536"/>
    </location>
</feature>
<feature type="compositionally biased region" description="Low complexity" evidence="1">
    <location>
        <begin position="303"/>
        <end position="313"/>
    </location>
</feature>
<feature type="transmembrane region" description="Helical" evidence="2">
    <location>
        <begin position="253"/>
        <end position="275"/>
    </location>
</feature>
<reference evidence="3 4" key="1">
    <citation type="submission" date="2014-04" db="EMBL/GenBank/DDBJ databases">
        <title>Evolutionary Origins and Diversification of the Mycorrhizal Mutualists.</title>
        <authorList>
            <consortium name="DOE Joint Genome Institute"/>
            <consortium name="Mycorrhizal Genomics Consortium"/>
            <person name="Kohler A."/>
            <person name="Kuo A."/>
            <person name="Nagy L.G."/>
            <person name="Floudas D."/>
            <person name="Copeland A."/>
            <person name="Barry K.W."/>
            <person name="Cichocki N."/>
            <person name="Veneault-Fourrey C."/>
            <person name="LaButti K."/>
            <person name="Lindquist E.A."/>
            <person name="Lipzen A."/>
            <person name="Lundell T."/>
            <person name="Morin E."/>
            <person name="Murat C."/>
            <person name="Riley R."/>
            <person name="Ohm R."/>
            <person name="Sun H."/>
            <person name="Tunlid A."/>
            <person name="Henrissat B."/>
            <person name="Grigoriev I.V."/>
            <person name="Hibbett D.S."/>
            <person name="Martin F."/>
        </authorList>
    </citation>
    <scope>NUCLEOTIDE SEQUENCE [LARGE SCALE GENOMIC DNA]</scope>
    <source>
        <strain evidence="3 4">Koide BX008</strain>
    </source>
</reference>
<keyword evidence="2" id="KW-0472">Membrane</keyword>
<dbReference type="HOGENOM" id="CLU_513037_0_0_1"/>
<feature type="region of interest" description="Disordered" evidence="1">
    <location>
        <begin position="400"/>
        <end position="430"/>
    </location>
</feature>
<sequence>MFFISKLVFQSFASVAGLLPLLSHILLFPPTLLAKEYHNEADGTPTITWKRPTSGATFQPGDTLAVEWISDSDIVSPSIRLCGGSTDTRRRRSLGEANKRHHRQIRRENNCGESIWPEVQKTSNGSQRVDLDLPNAAEPKSYYLVMQDNFGSLMQSPLFSVSSGQVSSSDATSTNAVADTITSTSKTTPYTDDSGPTNLPAAQAPLSHPSAVGPVHGVPPSFNSTEKSTPGIPKGPIYVDSNNLLTHNHPTPVAAFAIPLTAAAVALLIAGGLAIRHCRARRKEREDDKLTSKILDKLRRSGTRNSSSSTQSTNAPQIPPMQIQPIPLFMPMSMPISMEHDSISATQQASTLDYPKIGEARQSTRRAYCYQSPLGPSASNGYSYSLSNDMSCAHLRGIPTHASSSRSRSRNLPAMKPYTSSSPLSAPYLPPPSFSRGMAKERSSISNSCTTSDILEDYCLPSPHLGSVSHDTLGQGLNLPLNSSPIKPPPLPPSLLPAPQMLHIRDEAPTGAPILPSATHESEHERLPSRMPTPAGSLYREQRDAYAAIASLLNKP</sequence>
<keyword evidence="2" id="KW-1133">Transmembrane helix</keyword>
<name>A0A0C2SGD7_AMAMK</name>
<dbReference type="Proteomes" id="UP000054549">
    <property type="component" value="Unassembled WGS sequence"/>
</dbReference>
<feature type="compositionally biased region" description="Basic and acidic residues" evidence="1">
    <location>
        <begin position="283"/>
        <end position="299"/>
    </location>
</feature>
<dbReference type="EMBL" id="KN818274">
    <property type="protein sequence ID" value="KIL62175.1"/>
    <property type="molecule type" value="Genomic_DNA"/>
</dbReference>
<evidence type="ECO:0000313" key="3">
    <source>
        <dbReference type="EMBL" id="KIL62175.1"/>
    </source>
</evidence>
<accession>A0A0C2SGD7</accession>
<dbReference type="InParanoid" id="A0A0C2SGD7"/>
<dbReference type="AlphaFoldDB" id="A0A0C2SGD7"/>
<proteinExistence type="predicted"/>
<organism evidence="3 4">
    <name type="scientific">Amanita muscaria (strain Koide BX008)</name>
    <dbReference type="NCBI Taxonomy" id="946122"/>
    <lineage>
        <taxon>Eukaryota</taxon>
        <taxon>Fungi</taxon>
        <taxon>Dikarya</taxon>
        <taxon>Basidiomycota</taxon>
        <taxon>Agaricomycotina</taxon>
        <taxon>Agaricomycetes</taxon>
        <taxon>Agaricomycetidae</taxon>
        <taxon>Agaricales</taxon>
        <taxon>Pluteineae</taxon>
        <taxon>Amanitaceae</taxon>
        <taxon>Amanita</taxon>
    </lineage>
</organism>
<gene>
    <name evidence="3" type="ORF">M378DRAFT_801884</name>
</gene>
<evidence type="ECO:0000256" key="1">
    <source>
        <dbReference type="SAM" id="MobiDB-lite"/>
    </source>
</evidence>
<evidence type="ECO:0000313" key="4">
    <source>
        <dbReference type="Proteomes" id="UP000054549"/>
    </source>
</evidence>
<dbReference type="OrthoDB" id="3245083at2759"/>